<feature type="compositionally biased region" description="Polar residues" evidence="7">
    <location>
        <begin position="122"/>
        <end position="132"/>
    </location>
</feature>
<dbReference type="GO" id="GO:0005634">
    <property type="term" value="C:nucleus"/>
    <property type="evidence" value="ECO:0007669"/>
    <property type="project" value="UniProtKB-SubCell"/>
</dbReference>
<accession>A0A1X2HYE7</accession>
<evidence type="ECO:0000313" key="9">
    <source>
        <dbReference type="EMBL" id="ORZ05391.1"/>
    </source>
</evidence>
<dbReference type="PANTHER" id="PTHR24324:SF5">
    <property type="entry name" value="HEMATOPOIETICALLY-EXPRESSED HOMEOBOX PROTEIN HHEX"/>
    <property type="match status" value="1"/>
</dbReference>
<dbReference type="GO" id="GO:0006357">
    <property type="term" value="P:regulation of transcription by RNA polymerase II"/>
    <property type="evidence" value="ECO:0007669"/>
    <property type="project" value="TreeGrafter"/>
</dbReference>
<dbReference type="Gene3D" id="1.10.10.60">
    <property type="entry name" value="Homeodomain-like"/>
    <property type="match status" value="1"/>
</dbReference>
<keyword evidence="4 5" id="KW-0539">Nucleus</keyword>
<organism evidence="9 10">
    <name type="scientific">Absidia repens</name>
    <dbReference type="NCBI Taxonomy" id="90262"/>
    <lineage>
        <taxon>Eukaryota</taxon>
        <taxon>Fungi</taxon>
        <taxon>Fungi incertae sedis</taxon>
        <taxon>Mucoromycota</taxon>
        <taxon>Mucoromycotina</taxon>
        <taxon>Mucoromycetes</taxon>
        <taxon>Mucorales</taxon>
        <taxon>Cunninghamellaceae</taxon>
        <taxon>Absidia</taxon>
    </lineage>
</organism>
<keyword evidence="3 5" id="KW-0371">Homeobox</keyword>
<evidence type="ECO:0000259" key="8">
    <source>
        <dbReference type="PROSITE" id="PS50071"/>
    </source>
</evidence>
<evidence type="ECO:0000256" key="1">
    <source>
        <dbReference type="ARBA" id="ARBA00004123"/>
    </source>
</evidence>
<dbReference type="SMART" id="SM00389">
    <property type="entry name" value="HOX"/>
    <property type="match status" value="1"/>
</dbReference>
<dbReference type="PROSITE" id="PS50071">
    <property type="entry name" value="HOMEOBOX_2"/>
    <property type="match status" value="1"/>
</dbReference>
<proteinExistence type="predicted"/>
<dbReference type="InterPro" id="IPR001356">
    <property type="entry name" value="HD"/>
</dbReference>
<dbReference type="GO" id="GO:0000978">
    <property type="term" value="F:RNA polymerase II cis-regulatory region sequence-specific DNA binding"/>
    <property type="evidence" value="ECO:0007669"/>
    <property type="project" value="TreeGrafter"/>
</dbReference>
<dbReference type="Proteomes" id="UP000193560">
    <property type="component" value="Unassembled WGS sequence"/>
</dbReference>
<evidence type="ECO:0000256" key="7">
    <source>
        <dbReference type="SAM" id="MobiDB-lite"/>
    </source>
</evidence>
<evidence type="ECO:0000256" key="6">
    <source>
        <dbReference type="RuleBase" id="RU000682"/>
    </source>
</evidence>
<dbReference type="GO" id="GO:0030154">
    <property type="term" value="P:cell differentiation"/>
    <property type="evidence" value="ECO:0007669"/>
    <property type="project" value="TreeGrafter"/>
</dbReference>
<dbReference type="Pfam" id="PF00046">
    <property type="entry name" value="Homeodomain"/>
    <property type="match status" value="1"/>
</dbReference>
<feature type="compositionally biased region" description="Low complexity" evidence="7">
    <location>
        <begin position="59"/>
        <end position="112"/>
    </location>
</feature>
<evidence type="ECO:0000256" key="4">
    <source>
        <dbReference type="ARBA" id="ARBA00023242"/>
    </source>
</evidence>
<feature type="DNA-binding region" description="Homeobox" evidence="5">
    <location>
        <begin position="207"/>
        <end position="266"/>
    </location>
</feature>
<dbReference type="CDD" id="cd00086">
    <property type="entry name" value="homeodomain"/>
    <property type="match status" value="1"/>
</dbReference>
<evidence type="ECO:0000256" key="2">
    <source>
        <dbReference type="ARBA" id="ARBA00023125"/>
    </source>
</evidence>
<comment type="caution">
    <text evidence="9">The sequence shown here is derived from an EMBL/GenBank/DDBJ whole genome shotgun (WGS) entry which is preliminary data.</text>
</comment>
<dbReference type="InterPro" id="IPR009057">
    <property type="entry name" value="Homeodomain-like_sf"/>
</dbReference>
<evidence type="ECO:0000256" key="3">
    <source>
        <dbReference type="ARBA" id="ARBA00023155"/>
    </source>
</evidence>
<dbReference type="SUPFAM" id="SSF46689">
    <property type="entry name" value="Homeodomain-like"/>
    <property type="match status" value="1"/>
</dbReference>
<dbReference type="InterPro" id="IPR051000">
    <property type="entry name" value="Homeobox_DNA-bind_prot"/>
</dbReference>
<gene>
    <name evidence="9" type="ORF">BCR42DRAFT_428199</name>
</gene>
<keyword evidence="2 5" id="KW-0238">DNA-binding</keyword>
<sequence>MLSVKCMLNQTQYTPYVMPTCQLMETKTVHSHRPTVLDIASLLCHDDDDHDHDEDLDNSSNVVTPSLSVTSSPLSTSSSMSFTSSPTHNDRSSPYSTSSISPPTTPSTRLSLPPLPPLAYHRTNTNHTSSSLNEDKCHTKHVCCASSSKQLQHHQQNSTYRYQHRLLLMMDGDDNDTDTHSRWHSLERDGDMMMTDDDSDESNDKRIKTKRRRANNKQLQVLNRVFQHTLFPSTQMRAQLGRQLGMSPRTVQIWFQNRRQALRTKERQQWVA</sequence>
<feature type="region of interest" description="Disordered" evidence="7">
    <location>
        <begin position="51"/>
        <end position="134"/>
    </location>
</feature>
<dbReference type="EMBL" id="MCGE01000044">
    <property type="protein sequence ID" value="ORZ05391.1"/>
    <property type="molecule type" value="Genomic_DNA"/>
</dbReference>
<dbReference type="PANTHER" id="PTHR24324">
    <property type="entry name" value="HOMEOBOX PROTEIN HHEX"/>
    <property type="match status" value="1"/>
</dbReference>
<dbReference type="STRING" id="90262.A0A1X2HYE7"/>
<name>A0A1X2HYE7_9FUNG</name>
<comment type="subcellular location">
    <subcellularLocation>
        <location evidence="1 5 6">Nucleus</location>
    </subcellularLocation>
</comment>
<keyword evidence="10" id="KW-1185">Reference proteome</keyword>
<dbReference type="OrthoDB" id="6159439at2759"/>
<dbReference type="AlphaFoldDB" id="A0A1X2HYE7"/>
<evidence type="ECO:0000256" key="5">
    <source>
        <dbReference type="PROSITE-ProRule" id="PRU00108"/>
    </source>
</evidence>
<protein>
    <recommendedName>
        <fullName evidence="8">Homeobox domain-containing protein</fullName>
    </recommendedName>
</protein>
<evidence type="ECO:0000313" key="10">
    <source>
        <dbReference type="Proteomes" id="UP000193560"/>
    </source>
</evidence>
<feature type="domain" description="Homeobox" evidence="8">
    <location>
        <begin position="205"/>
        <end position="265"/>
    </location>
</feature>
<reference evidence="9 10" key="1">
    <citation type="submission" date="2016-07" db="EMBL/GenBank/DDBJ databases">
        <title>Pervasive Adenine N6-methylation of Active Genes in Fungi.</title>
        <authorList>
            <consortium name="DOE Joint Genome Institute"/>
            <person name="Mondo S.J."/>
            <person name="Dannebaum R.O."/>
            <person name="Kuo R.C."/>
            <person name="Labutti K."/>
            <person name="Haridas S."/>
            <person name="Kuo A."/>
            <person name="Salamov A."/>
            <person name="Ahrendt S.R."/>
            <person name="Lipzen A."/>
            <person name="Sullivan W."/>
            <person name="Andreopoulos W.B."/>
            <person name="Clum A."/>
            <person name="Lindquist E."/>
            <person name="Daum C."/>
            <person name="Ramamoorthy G.K."/>
            <person name="Gryganskyi A."/>
            <person name="Culley D."/>
            <person name="Magnuson J.K."/>
            <person name="James T.Y."/>
            <person name="O'Malley M.A."/>
            <person name="Stajich J.E."/>
            <person name="Spatafora J.W."/>
            <person name="Visel A."/>
            <person name="Grigoriev I.V."/>
        </authorList>
    </citation>
    <scope>NUCLEOTIDE SEQUENCE [LARGE SCALE GENOMIC DNA]</scope>
    <source>
        <strain evidence="9 10">NRRL 1336</strain>
    </source>
</reference>